<dbReference type="GO" id="GO:0006742">
    <property type="term" value="P:NADP+ catabolic process"/>
    <property type="evidence" value="ECO:0007669"/>
    <property type="project" value="TreeGrafter"/>
</dbReference>
<sequence>MDTPTLSRGAADRSEDVRDPDRVRAAWPSARVLVLDDAGRTRWDGTGLHLLPAASVADEPPVHGVLLGVVDGVDHWAVRGPVAAADPDADGAADGAARAGLAGLREIGALLSDAEAGLFTAATALLTWHAAAPFCPRCGLGSTPRLTGWSRVCPNQHEDFPRTDPAVIVLVHDGADSIVLARQPIWPPGRVSVLAGFVEAGESLEAAVVREIYEEVGLRVRDVQYLGSQPWPFPRSLMVGFAARAERADELKPRVGEIESARWVDRDTVRQLIATDEDNWLSPVGNPTPTLSPQERDNAAPVDAGTAFAAVLPGPVSIARRMIDAWAAVD</sequence>
<feature type="domain" description="Nudix hydrolase" evidence="11">
    <location>
        <begin position="161"/>
        <end position="287"/>
    </location>
</feature>
<dbReference type="Proteomes" id="UP000002218">
    <property type="component" value="Chromosome"/>
</dbReference>
<feature type="compositionally biased region" description="Basic and acidic residues" evidence="10">
    <location>
        <begin position="10"/>
        <end position="22"/>
    </location>
</feature>
<keyword evidence="13" id="KW-1185">Reference proteome</keyword>
<evidence type="ECO:0000256" key="8">
    <source>
        <dbReference type="ARBA" id="ARBA00023027"/>
    </source>
</evidence>
<evidence type="ECO:0000256" key="4">
    <source>
        <dbReference type="ARBA" id="ARBA00012381"/>
    </source>
</evidence>
<keyword evidence="5" id="KW-0479">Metal-binding</keyword>
<dbReference type="SUPFAM" id="SSF55811">
    <property type="entry name" value="Nudix"/>
    <property type="match status" value="1"/>
</dbReference>
<comment type="cofactor">
    <cofactor evidence="1">
        <name>Mg(2+)</name>
        <dbReference type="ChEBI" id="CHEBI:18420"/>
    </cofactor>
</comment>
<evidence type="ECO:0000256" key="10">
    <source>
        <dbReference type="SAM" id="MobiDB-lite"/>
    </source>
</evidence>
<dbReference type="InterPro" id="IPR050241">
    <property type="entry name" value="NAD-cap_RNA_hydrolase_NudC"/>
</dbReference>
<dbReference type="PANTHER" id="PTHR42904">
    <property type="entry name" value="NUDIX HYDROLASE, NUDC SUBFAMILY"/>
    <property type="match status" value="1"/>
</dbReference>
<dbReference type="GO" id="GO:0046872">
    <property type="term" value="F:metal ion binding"/>
    <property type="evidence" value="ECO:0007669"/>
    <property type="project" value="UniProtKB-KW"/>
</dbReference>
<accession>C8XF93</accession>
<evidence type="ECO:0000256" key="9">
    <source>
        <dbReference type="ARBA" id="ARBA00023679"/>
    </source>
</evidence>
<proteinExistence type="inferred from homology"/>
<dbReference type="InterPro" id="IPR000086">
    <property type="entry name" value="NUDIX_hydrolase_dom"/>
</dbReference>
<dbReference type="PROSITE" id="PS51462">
    <property type="entry name" value="NUDIX"/>
    <property type="match status" value="1"/>
</dbReference>
<dbReference type="Gene3D" id="3.90.79.20">
    <property type="match status" value="1"/>
</dbReference>
<dbReference type="InterPro" id="IPR015797">
    <property type="entry name" value="NUDIX_hydrolase-like_dom_sf"/>
</dbReference>
<evidence type="ECO:0000256" key="1">
    <source>
        <dbReference type="ARBA" id="ARBA00001946"/>
    </source>
</evidence>
<dbReference type="InterPro" id="IPR049734">
    <property type="entry name" value="NudC-like_C"/>
</dbReference>
<reference evidence="12 13" key="2">
    <citation type="journal article" date="2010" name="Stand. Genomic Sci.">
        <title>Complete genome sequence of Nakamurella multipartita type strain (Y-104).</title>
        <authorList>
            <person name="Tice H."/>
            <person name="Mayilraj S."/>
            <person name="Sims D."/>
            <person name="Lapidus A."/>
            <person name="Nolan M."/>
            <person name="Lucas S."/>
            <person name="Glavina Del Rio T."/>
            <person name="Copeland A."/>
            <person name="Cheng J.F."/>
            <person name="Meincke L."/>
            <person name="Bruce D."/>
            <person name="Goodwin L."/>
            <person name="Pitluck S."/>
            <person name="Ivanova N."/>
            <person name="Mavromatis K."/>
            <person name="Ovchinnikova G."/>
            <person name="Pati A."/>
            <person name="Chen A."/>
            <person name="Palaniappan K."/>
            <person name="Land M."/>
            <person name="Hauser L."/>
            <person name="Chang Y.J."/>
            <person name="Jeffries C.D."/>
            <person name="Detter J.C."/>
            <person name="Brettin T."/>
            <person name="Rohde M."/>
            <person name="Goker M."/>
            <person name="Bristow J."/>
            <person name="Eisen J.A."/>
            <person name="Markowitz V."/>
            <person name="Hugenholtz P."/>
            <person name="Kyrpides N.C."/>
            <person name="Klenk H.P."/>
            <person name="Chen F."/>
        </authorList>
    </citation>
    <scope>NUCLEOTIDE SEQUENCE [LARGE SCALE GENOMIC DNA]</scope>
    <source>
        <strain evidence="13">ATCC 700099 / DSM 44233 / CIP 104796 / JCM 9543 / NBRC 105858 / Y-104</strain>
    </source>
</reference>
<dbReference type="STRING" id="479431.Namu_1584"/>
<evidence type="ECO:0000259" key="11">
    <source>
        <dbReference type="PROSITE" id="PS51462"/>
    </source>
</evidence>
<organism evidence="12 13">
    <name type="scientific">Nakamurella multipartita (strain ATCC 700099 / DSM 44233 / CIP 104796 / JCM 9543 / NBRC 105858 / Y-104)</name>
    <name type="common">Microsphaera multipartita</name>
    <dbReference type="NCBI Taxonomy" id="479431"/>
    <lineage>
        <taxon>Bacteria</taxon>
        <taxon>Bacillati</taxon>
        <taxon>Actinomycetota</taxon>
        <taxon>Actinomycetes</taxon>
        <taxon>Nakamurellales</taxon>
        <taxon>Nakamurellaceae</taxon>
        <taxon>Nakamurella</taxon>
    </lineage>
</organism>
<comment type="similarity">
    <text evidence="3">Belongs to the Nudix hydrolase family. NudC subfamily.</text>
</comment>
<dbReference type="eggNOG" id="COG2816">
    <property type="taxonomic scope" value="Bacteria"/>
</dbReference>
<dbReference type="GO" id="GO:0005829">
    <property type="term" value="C:cytosol"/>
    <property type="evidence" value="ECO:0007669"/>
    <property type="project" value="TreeGrafter"/>
</dbReference>
<evidence type="ECO:0000256" key="3">
    <source>
        <dbReference type="ARBA" id="ARBA00009595"/>
    </source>
</evidence>
<keyword evidence="8" id="KW-0520">NAD</keyword>
<dbReference type="InterPro" id="IPR020084">
    <property type="entry name" value="NUDIX_hydrolase_CS"/>
</dbReference>
<dbReference type="PROSITE" id="PS00893">
    <property type="entry name" value="NUDIX_BOX"/>
    <property type="match status" value="1"/>
</dbReference>
<dbReference type="InParanoid" id="C8XF93"/>
<dbReference type="Gene3D" id="3.90.79.10">
    <property type="entry name" value="Nucleoside Triphosphate Pyrophosphohydrolase"/>
    <property type="match status" value="1"/>
</dbReference>
<comment type="cofactor">
    <cofactor evidence="2">
        <name>Zn(2+)</name>
        <dbReference type="ChEBI" id="CHEBI:29105"/>
    </cofactor>
</comment>
<evidence type="ECO:0000256" key="6">
    <source>
        <dbReference type="ARBA" id="ARBA00022801"/>
    </source>
</evidence>
<gene>
    <name evidence="12" type="ordered locus">Namu_1584</name>
</gene>
<evidence type="ECO:0000256" key="7">
    <source>
        <dbReference type="ARBA" id="ARBA00022842"/>
    </source>
</evidence>
<dbReference type="GO" id="GO:0019677">
    <property type="term" value="P:NAD+ catabolic process"/>
    <property type="evidence" value="ECO:0007669"/>
    <property type="project" value="TreeGrafter"/>
</dbReference>
<keyword evidence="7" id="KW-0460">Magnesium</keyword>
<evidence type="ECO:0000256" key="2">
    <source>
        <dbReference type="ARBA" id="ARBA00001947"/>
    </source>
</evidence>
<dbReference type="AlphaFoldDB" id="C8XF93"/>
<dbReference type="PANTHER" id="PTHR42904:SF6">
    <property type="entry name" value="NAD-CAPPED RNA HYDROLASE NUDT12"/>
    <property type="match status" value="1"/>
</dbReference>
<comment type="catalytic activity">
    <reaction evidence="9">
        <text>a 5'-end NAD(+)-phospho-ribonucleoside in mRNA + H2O = a 5'-end phospho-adenosine-phospho-ribonucleoside in mRNA + beta-nicotinamide D-ribonucleotide + 2 H(+)</text>
        <dbReference type="Rhea" id="RHEA:60876"/>
        <dbReference type="Rhea" id="RHEA-COMP:15698"/>
        <dbReference type="Rhea" id="RHEA-COMP:15719"/>
        <dbReference type="ChEBI" id="CHEBI:14649"/>
        <dbReference type="ChEBI" id="CHEBI:15377"/>
        <dbReference type="ChEBI" id="CHEBI:15378"/>
        <dbReference type="ChEBI" id="CHEBI:144029"/>
        <dbReference type="ChEBI" id="CHEBI:144051"/>
    </reaction>
    <physiologicalReaction direction="left-to-right" evidence="9">
        <dbReference type="Rhea" id="RHEA:60877"/>
    </physiologicalReaction>
</comment>
<dbReference type="NCBIfam" id="NF001299">
    <property type="entry name" value="PRK00241.1"/>
    <property type="match status" value="1"/>
</dbReference>
<dbReference type="EMBL" id="CP001737">
    <property type="protein sequence ID" value="ACV77979.1"/>
    <property type="molecule type" value="Genomic_DNA"/>
</dbReference>
<dbReference type="HOGENOM" id="CLU_037162_0_4_11"/>
<dbReference type="GO" id="GO:0035529">
    <property type="term" value="F:NADH pyrophosphatase activity"/>
    <property type="evidence" value="ECO:0007669"/>
    <property type="project" value="TreeGrafter"/>
</dbReference>
<evidence type="ECO:0000313" key="12">
    <source>
        <dbReference type="EMBL" id="ACV77979.1"/>
    </source>
</evidence>
<dbReference type="FunCoup" id="C8XF93">
    <property type="interactions" value="79"/>
</dbReference>
<dbReference type="GO" id="GO:0110153">
    <property type="term" value="F:RNA NAD-cap (NMN-forming) hydrolase activity"/>
    <property type="evidence" value="ECO:0007669"/>
    <property type="project" value="RHEA"/>
</dbReference>
<reference evidence="13" key="1">
    <citation type="submission" date="2009-09" db="EMBL/GenBank/DDBJ databases">
        <title>The complete genome of Nakamurella multipartita DSM 44233.</title>
        <authorList>
            <consortium name="US DOE Joint Genome Institute (JGI-PGF)"/>
            <person name="Lucas S."/>
            <person name="Copeland A."/>
            <person name="Lapidus A."/>
            <person name="Glavina del Rio T."/>
            <person name="Dalin E."/>
            <person name="Tice H."/>
            <person name="Bruce D."/>
            <person name="Goodwin L."/>
            <person name="Pitluck S."/>
            <person name="Kyrpides N."/>
            <person name="Mavromatis K."/>
            <person name="Ivanova N."/>
            <person name="Ovchinnikova G."/>
            <person name="Sims D."/>
            <person name="Meincke L."/>
            <person name="Brettin T."/>
            <person name="Detter J.C."/>
            <person name="Han C."/>
            <person name="Larimer F."/>
            <person name="Land M."/>
            <person name="Hauser L."/>
            <person name="Markowitz V."/>
            <person name="Cheng J.-F."/>
            <person name="Hugenholtz P."/>
            <person name="Woyke T."/>
            <person name="Wu D."/>
            <person name="Klenk H.-P."/>
            <person name="Eisen J.A."/>
        </authorList>
    </citation>
    <scope>NUCLEOTIDE SEQUENCE [LARGE SCALE GENOMIC DNA]</scope>
    <source>
        <strain evidence="13">ATCC 700099 / DSM 44233 / CIP 104796 / JCM 9543 / NBRC 105858 / Y-104</strain>
    </source>
</reference>
<protein>
    <recommendedName>
        <fullName evidence="4">NAD(+) diphosphatase</fullName>
        <ecNumber evidence="4">3.6.1.22</ecNumber>
    </recommendedName>
</protein>
<dbReference type="Pfam" id="PF00293">
    <property type="entry name" value="NUDIX"/>
    <property type="match status" value="1"/>
</dbReference>
<dbReference type="KEGG" id="nml:Namu_1584"/>
<evidence type="ECO:0000313" key="13">
    <source>
        <dbReference type="Proteomes" id="UP000002218"/>
    </source>
</evidence>
<name>C8XF93_NAKMY</name>
<feature type="region of interest" description="Disordered" evidence="10">
    <location>
        <begin position="1"/>
        <end position="22"/>
    </location>
</feature>
<dbReference type="OrthoDB" id="9791656at2"/>
<keyword evidence="6 12" id="KW-0378">Hydrolase</keyword>
<dbReference type="CDD" id="cd03429">
    <property type="entry name" value="NUDIX_NADH_pyrophosphatase_Nudt13"/>
    <property type="match status" value="1"/>
</dbReference>
<dbReference type="EC" id="3.6.1.22" evidence="4"/>
<evidence type="ECO:0000256" key="5">
    <source>
        <dbReference type="ARBA" id="ARBA00022723"/>
    </source>
</evidence>